<evidence type="ECO:0000256" key="14">
    <source>
        <dbReference type="ARBA" id="ARBA00023658"/>
    </source>
</evidence>
<keyword evidence="9" id="KW-0112">Calmodulin-binding</keyword>
<dbReference type="SMART" id="SM00295">
    <property type="entry name" value="B41"/>
    <property type="match status" value="1"/>
</dbReference>
<dbReference type="GO" id="GO:0030866">
    <property type="term" value="P:cortical actin cytoskeleton organization"/>
    <property type="evidence" value="ECO:0007669"/>
    <property type="project" value="InterPro"/>
</dbReference>
<feature type="compositionally biased region" description="Basic and acidic residues" evidence="17">
    <location>
        <begin position="88"/>
        <end position="102"/>
    </location>
</feature>
<evidence type="ECO:0000256" key="16">
    <source>
        <dbReference type="ARBA" id="ARBA00032586"/>
    </source>
</evidence>
<dbReference type="PROSITE" id="PS50057">
    <property type="entry name" value="FERM_3"/>
    <property type="match status" value="1"/>
</dbReference>
<evidence type="ECO:0000256" key="9">
    <source>
        <dbReference type="ARBA" id="ARBA00022860"/>
    </source>
</evidence>
<dbReference type="InterPro" id="IPR019749">
    <property type="entry name" value="Band_41_domain"/>
</dbReference>
<dbReference type="InterPro" id="IPR000798">
    <property type="entry name" value="Ez/rad/moesin-like"/>
</dbReference>
<feature type="domain" description="FERM" evidence="18">
    <location>
        <begin position="274"/>
        <end position="555"/>
    </location>
</feature>
<dbReference type="CDD" id="cd13184">
    <property type="entry name" value="FERM_C_4_1_family"/>
    <property type="match status" value="1"/>
</dbReference>
<dbReference type="GO" id="GO:0051301">
    <property type="term" value="P:cell division"/>
    <property type="evidence" value="ECO:0007669"/>
    <property type="project" value="UniProtKB-KW"/>
</dbReference>
<evidence type="ECO:0000256" key="3">
    <source>
        <dbReference type="ARBA" id="ARBA00004544"/>
    </source>
</evidence>
<organism evidence="19 20">
    <name type="scientific">Cyprinus carpio carpio</name>
    <dbReference type="NCBI Taxonomy" id="630221"/>
    <lineage>
        <taxon>Eukaryota</taxon>
        <taxon>Metazoa</taxon>
        <taxon>Chordata</taxon>
        <taxon>Craniata</taxon>
        <taxon>Vertebrata</taxon>
        <taxon>Euteleostomi</taxon>
        <taxon>Actinopterygii</taxon>
        <taxon>Neopterygii</taxon>
        <taxon>Teleostei</taxon>
        <taxon>Ostariophysi</taxon>
        <taxon>Cypriniformes</taxon>
        <taxon>Cyprinidae</taxon>
        <taxon>Cyprininae</taxon>
        <taxon>Cyprinus</taxon>
    </lineage>
</organism>
<keyword evidence="20" id="KW-1185">Reference proteome</keyword>
<feature type="compositionally biased region" description="Acidic residues" evidence="17">
    <location>
        <begin position="245"/>
        <end position="260"/>
    </location>
</feature>
<feature type="compositionally biased region" description="Basic and acidic residues" evidence="17">
    <location>
        <begin position="136"/>
        <end position="158"/>
    </location>
</feature>
<dbReference type="GO" id="GO:0005634">
    <property type="term" value="C:nucleus"/>
    <property type="evidence" value="ECO:0007669"/>
    <property type="project" value="UniProtKB-SubCell"/>
</dbReference>
<dbReference type="InterPro" id="IPR014352">
    <property type="entry name" value="FERM/acyl-CoA-bd_prot_sf"/>
</dbReference>
<proteinExistence type="predicted"/>
<feature type="compositionally biased region" description="Basic and acidic residues" evidence="17">
    <location>
        <begin position="200"/>
        <end position="244"/>
    </location>
</feature>
<dbReference type="Pfam" id="PF05902">
    <property type="entry name" value="4_1_CTD"/>
    <property type="match status" value="1"/>
</dbReference>
<keyword evidence="7" id="KW-0132">Cell division</keyword>
<feature type="compositionally biased region" description="Low complexity" evidence="17">
    <location>
        <begin position="64"/>
        <end position="74"/>
    </location>
</feature>
<dbReference type="GeneTree" id="ENSGT00940000157833"/>
<dbReference type="InterPro" id="IPR021187">
    <property type="entry name" value="EPB4.1_FERM_F1"/>
</dbReference>
<dbReference type="Pfam" id="PF00373">
    <property type="entry name" value="FERM_M"/>
    <property type="match status" value="1"/>
</dbReference>
<name>A0A9J8D2D8_CYPCA</name>
<dbReference type="GO" id="GO:0005516">
    <property type="term" value="F:calmodulin binding"/>
    <property type="evidence" value="ECO:0007669"/>
    <property type="project" value="UniProtKB-KW"/>
</dbReference>
<dbReference type="SUPFAM" id="SSF54236">
    <property type="entry name" value="Ubiquitin-like"/>
    <property type="match status" value="1"/>
</dbReference>
<dbReference type="PROSITE" id="PS00660">
    <property type="entry name" value="FERM_1"/>
    <property type="match status" value="1"/>
</dbReference>
<dbReference type="Proteomes" id="UP001108240">
    <property type="component" value="Unplaced"/>
</dbReference>
<evidence type="ECO:0000256" key="15">
    <source>
        <dbReference type="ARBA" id="ARBA00030419"/>
    </source>
</evidence>
<dbReference type="SMART" id="SM01196">
    <property type="entry name" value="FERM_C"/>
    <property type="match status" value="1"/>
</dbReference>
<dbReference type="FunFam" id="3.10.20.90:FF:000002">
    <property type="entry name" value="Erythrocyte protein band 4.1-like 3"/>
    <property type="match status" value="1"/>
</dbReference>
<dbReference type="Ensembl" id="ENSCCRT00000156723.1">
    <property type="protein sequence ID" value="ENSCCRP00000176209.1"/>
    <property type="gene ID" value="ENSCCRG00000040171.2"/>
</dbReference>
<dbReference type="Gene3D" id="3.10.20.90">
    <property type="entry name" value="Phosphatidylinositol 3-kinase Catalytic Subunit, Chain A, domain 1"/>
    <property type="match status" value="1"/>
</dbReference>
<feature type="compositionally biased region" description="Low complexity" evidence="17">
    <location>
        <begin position="26"/>
        <end position="48"/>
    </location>
</feature>
<dbReference type="GO" id="GO:0005198">
    <property type="term" value="F:structural molecule activity"/>
    <property type="evidence" value="ECO:0007669"/>
    <property type="project" value="InterPro"/>
</dbReference>
<keyword evidence="10" id="KW-0009">Actin-binding</keyword>
<comment type="subcellular location">
    <subcellularLocation>
        <location evidence="3">Cytoplasm</location>
        <location evidence="3">Cell cortex</location>
    </subcellularLocation>
    <subcellularLocation>
        <location evidence="2">Cytoplasm</location>
        <location evidence="2">Cytoskeleton</location>
    </subcellularLocation>
    <subcellularLocation>
        <location evidence="1">Nucleus</location>
    </subcellularLocation>
</comment>
<dbReference type="Gene3D" id="1.20.80.10">
    <property type="match status" value="1"/>
</dbReference>
<evidence type="ECO:0000313" key="19">
    <source>
        <dbReference type="Ensembl" id="ENSCCRP00000176209.1"/>
    </source>
</evidence>
<dbReference type="InterPro" id="IPR011993">
    <property type="entry name" value="PH-like_dom_sf"/>
</dbReference>
<dbReference type="GO" id="GO:0003779">
    <property type="term" value="F:actin binding"/>
    <property type="evidence" value="ECO:0007669"/>
    <property type="project" value="UniProtKB-KW"/>
</dbReference>
<keyword evidence="5" id="KW-0963">Cytoplasm</keyword>
<evidence type="ECO:0000256" key="1">
    <source>
        <dbReference type="ARBA" id="ARBA00004123"/>
    </source>
</evidence>
<evidence type="ECO:0000256" key="5">
    <source>
        <dbReference type="ARBA" id="ARBA00022490"/>
    </source>
</evidence>
<accession>A0A9J8D2D8</accession>
<evidence type="ECO:0000256" key="6">
    <source>
        <dbReference type="ARBA" id="ARBA00022553"/>
    </source>
</evidence>
<dbReference type="SUPFAM" id="SSF47031">
    <property type="entry name" value="Second domain of FERM"/>
    <property type="match status" value="1"/>
</dbReference>
<dbReference type="PIRSF" id="PIRSF002304">
    <property type="entry name" value="Membrane_skeletal_4_1"/>
    <property type="match status" value="1"/>
</dbReference>
<dbReference type="GO" id="GO:0005938">
    <property type="term" value="C:cell cortex"/>
    <property type="evidence" value="ECO:0007669"/>
    <property type="project" value="UniProtKB-SubCell"/>
</dbReference>
<dbReference type="GO" id="GO:0005856">
    <property type="term" value="C:cytoskeleton"/>
    <property type="evidence" value="ECO:0007669"/>
    <property type="project" value="UniProtKB-SubCell"/>
</dbReference>
<dbReference type="PANTHER" id="PTHR23280">
    <property type="entry name" value="4.1 G PROTEIN"/>
    <property type="match status" value="1"/>
</dbReference>
<dbReference type="GO" id="GO:0031032">
    <property type="term" value="P:actomyosin structure organization"/>
    <property type="evidence" value="ECO:0007669"/>
    <property type="project" value="TreeGrafter"/>
</dbReference>
<dbReference type="InterPro" id="IPR014847">
    <property type="entry name" value="FA"/>
</dbReference>
<evidence type="ECO:0000256" key="11">
    <source>
        <dbReference type="ARBA" id="ARBA00023212"/>
    </source>
</evidence>
<reference evidence="19" key="2">
    <citation type="submission" date="2025-09" db="UniProtKB">
        <authorList>
            <consortium name="Ensembl"/>
        </authorList>
    </citation>
    <scope>IDENTIFICATION</scope>
</reference>
<feature type="compositionally biased region" description="Basic and acidic residues" evidence="17">
    <location>
        <begin position="167"/>
        <end position="191"/>
    </location>
</feature>
<feature type="compositionally biased region" description="Polar residues" evidence="17">
    <location>
        <begin position="123"/>
        <end position="134"/>
    </location>
</feature>
<feature type="compositionally biased region" description="Low complexity" evidence="17">
    <location>
        <begin position="624"/>
        <end position="633"/>
    </location>
</feature>
<dbReference type="Pfam" id="PF09380">
    <property type="entry name" value="FERM_C"/>
    <property type="match status" value="1"/>
</dbReference>
<feature type="region of interest" description="Disordered" evidence="17">
    <location>
        <begin position="577"/>
        <end position="690"/>
    </location>
</feature>
<dbReference type="InterPro" id="IPR018980">
    <property type="entry name" value="FERM_PH-like_C"/>
</dbReference>
<evidence type="ECO:0000256" key="2">
    <source>
        <dbReference type="ARBA" id="ARBA00004245"/>
    </source>
</evidence>
<evidence type="ECO:0000313" key="20">
    <source>
        <dbReference type="Proteomes" id="UP001108240"/>
    </source>
</evidence>
<protein>
    <recommendedName>
        <fullName evidence="14">Protein 4.1</fullName>
    </recommendedName>
    <alternativeName>
        <fullName evidence="15">Band 4.1</fullName>
    </alternativeName>
    <alternativeName>
        <fullName evidence="16">Erythrocyte membrane protein band 4.1</fullName>
    </alternativeName>
</protein>
<dbReference type="PROSITE" id="PS00661">
    <property type="entry name" value="FERM_2"/>
    <property type="match status" value="1"/>
</dbReference>
<dbReference type="Gene3D" id="2.30.29.30">
    <property type="entry name" value="Pleckstrin-homology domain (PH domain)/Phosphotyrosine-binding domain (PTB)"/>
    <property type="match status" value="1"/>
</dbReference>
<dbReference type="FunFam" id="1.20.80.10:FF:000001">
    <property type="entry name" value="Erythrocyte membrane protein band 4.1"/>
    <property type="match status" value="1"/>
</dbReference>
<dbReference type="AlphaFoldDB" id="A0A9J8D2D8"/>
<reference evidence="19" key="1">
    <citation type="submission" date="2025-08" db="UniProtKB">
        <authorList>
            <consortium name="Ensembl"/>
        </authorList>
    </citation>
    <scope>IDENTIFICATION</scope>
</reference>
<keyword evidence="12" id="KW-0539">Nucleus</keyword>
<dbReference type="InterPro" id="IPR018979">
    <property type="entry name" value="FERM_N"/>
</dbReference>
<dbReference type="InterPro" id="IPR029071">
    <property type="entry name" value="Ubiquitin-like_domsf"/>
</dbReference>
<dbReference type="InterPro" id="IPR007477">
    <property type="entry name" value="SAB_dom"/>
</dbReference>
<feature type="compositionally biased region" description="Basic and acidic residues" evidence="17">
    <location>
        <begin position="660"/>
        <end position="689"/>
    </location>
</feature>
<keyword evidence="11" id="KW-0206">Cytoskeleton</keyword>
<evidence type="ECO:0000256" key="10">
    <source>
        <dbReference type="ARBA" id="ARBA00023203"/>
    </source>
</evidence>
<dbReference type="PANTHER" id="PTHR23280:SF12">
    <property type="entry name" value="PROTEIN 4.1"/>
    <property type="match status" value="1"/>
</dbReference>
<dbReference type="CDD" id="cd14473">
    <property type="entry name" value="FERM_B-lobe"/>
    <property type="match status" value="1"/>
</dbReference>
<keyword evidence="13" id="KW-0131">Cell cycle</keyword>
<feature type="region of interest" description="Disordered" evidence="17">
    <location>
        <begin position="1"/>
        <end position="268"/>
    </location>
</feature>
<dbReference type="InterPro" id="IPR035963">
    <property type="entry name" value="FERM_2"/>
</dbReference>
<evidence type="ECO:0000256" key="13">
    <source>
        <dbReference type="ARBA" id="ARBA00023306"/>
    </source>
</evidence>
<keyword evidence="6" id="KW-0597">Phosphoprotein</keyword>
<keyword evidence="4" id="KW-0813">Transport</keyword>
<evidence type="ECO:0000256" key="4">
    <source>
        <dbReference type="ARBA" id="ARBA00022448"/>
    </source>
</evidence>
<dbReference type="PRINTS" id="PR00661">
    <property type="entry name" value="ERMFAMILY"/>
</dbReference>
<dbReference type="InterPro" id="IPR019748">
    <property type="entry name" value="FERM_central"/>
</dbReference>
<dbReference type="Pfam" id="PF08736">
    <property type="entry name" value="FA"/>
    <property type="match status" value="1"/>
</dbReference>
<dbReference type="Pfam" id="PF04382">
    <property type="entry name" value="SAB"/>
    <property type="match status" value="1"/>
</dbReference>
<dbReference type="SMART" id="SM01195">
    <property type="entry name" value="FA"/>
    <property type="match status" value="1"/>
</dbReference>
<dbReference type="FunFam" id="2.30.29.30:FF:000001">
    <property type="entry name" value="Erythrocyte membrane protein band 4.1"/>
    <property type="match status" value="1"/>
</dbReference>
<dbReference type="GO" id="GO:0005886">
    <property type="term" value="C:plasma membrane"/>
    <property type="evidence" value="ECO:0007669"/>
    <property type="project" value="TreeGrafter"/>
</dbReference>
<evidence type="ECO:0000256" key="12">
    <source>
        <dbReference type="ARBA" id="ARBA00023242"/>
    </source>
</evidence>
<dbReference type="InterPro" id="IPR019747">
    <property type="entry name" value="FERM_CS"/>
</dbReference>
<evidence type="ECO:0000259" key="18">
    <source>
        <dbReference type="PROSITE" id="PS50057"/>
    </source>
</evidence>
<feature type="compositionally biased region" description="Polar residues" evidence="17">
    <location>
        <begin position="577"/>
        <end position="587"/>
    </location>
</feature>
<dbReference type="PRINTS" id="PR00935">
    <property type="entry name" value="BAND41"/>
</dbReference>
<dbReference type="CDD" id="cd17105">
    <property type="entry name" value="FERM_F1_EPB41"/>
    <property type="match status" value="1"/>
</dbReference>
<evidence type="ECO:0000256" key="8">
    <source>
        <dbReference type="ARBA" id="ARBA00022776"/>
    </source>
</evidence>
<dbReference type="InterPro" id="IPR000299">
    <property type="entry name" value="FERM_domain"/>
</dbReference>
<keyword evidence="8" id="KW-0498">Mitosis</keyword>
<dbReference type="Pfam" id="PF09379">
    <property type="entry name" value="FERM_N"/>
    <property type="match status" value="1"/>
</dbReference>
<evidence type="ECO:0000256" key="7">
    <source>
        <dbReference type="ARBA" id="ARBA00022618"/>
    </source>
</evidence>
<dbReference type="InterPro" id="IPR008379">
    <property type="entry name" value="Band_4.1_C"/>
</dbReference>
<dbReference type="SUPFAM" id="SSF50729">
    <property type="entry name" value="PH domain-like"/>
    <property type="match status" value="1"/>
</dbReference>
<evidence type="ECO:0000256" key="17">
    <source>
        <dbReference type="SAM" id="MobiDB-lite"/>
    </source>
</evidence>
<sequence length="900" mass="101385">MTTDEVESVHKKQVCEQQQEEEDPAAQEPGPADTAQDSPSGTSPLPGGSEEEQQLKPRQRTSTGRGLSRLFSSFLKRRSQCSDGEGVETERAREKDSQEEPKAPIADPEPELHIEGDVALDQHSVSSAENQQIVADQKEDAELESGKGEMGEKGEKKEKKEKKKEKKEKADKEKPEKKETPGKKEKAEKKEKKDKKEKKEKKNEDKAKGEEGEKDKECEKEKEKVEEEAKPEDACAAETEVKEEGEIEEEKQEENMVEEEEGKKQKASRRPRIMHCKVKLLDDSLFECELEKHAKGQDLFAKVCDHLNLLEKDYYGLAIWETPTIKTWLDFTKEIRRQVQGSTYDFTFNVKFYPPDPAQLSEDITRYYLCLQLRKDIKNGHLPCSFVTLALLGSYALQSELGEYDPEVHGTDYAKELQLIPGQTKELEEKVMELHRTYRSMSPAQADMMFLENAKKLAMYGVDLHQAKDLDGVDIMLGVCSSGLMVYKDKLRINRFPWPKVLKVSYKRSSFFIKIRPSDLEHYESAIGFKLPNYKAAKKLWKVCVEHHTFFRLTSTEAATTPRKFLALGSKFRYSGRTQAQTRQASSVIDRPAPHFQRSASKRASRSLDGAMVSTPDKNTRPVSAPIISPISPGDMAPSPVASVARTDRKETSTPTGRPRSTERKSEVKAEAHVTDGSKTHSTKAEGTPEIKLNPKGLACTIYLTNCNDVDKTQTEIMRHHTSISELKRSFMESVPEPRPNEWDKRLSTHSPFRTASINGQKQPDSPVVKTKTFTISDVTNSLCTEIASKDIPIVHTETKTITYESAQSNVMSEKESGMLLSAQTITSETVSTTTTTQITKMVKGGISETRIEKRIVITGDTEIDHDKALAQAIKEAKEQHPDMSVTKVVVHQETEITPE</sequence>